<reference evidence="2" key="1">
    <citation type="submission" date="2024-03" db="EMBL/GenBank/DDBJ databases">
        <title>WGS assembly of Saponaria officinalis var. Norfolk2.</title>
        <authorList>
            <person name="Jenkins J."/>
            <person name="Shu S."/>
            <person name="Grimwood J."/>
            <person name="Barry K."/>
            <person name="Goodstein D."/>
            <person name="Schmutz J."/>
            <person name="Leebens-Mack J."/>
            <person name="Osbourn A."/>
        </authorList>
    </citation>
    <scope>NUCLEOTIDE SEQUENCE [LARGE SCALE GENOMIC DNA]</scope>
    <source>
        <strain evidence="2">JIC</strain>
    </source>
</reference>
<evidence type="ECO:0000256" key="1">
    <source>
        <dbReference type="SAM" id="Phobius"/>
    </source>
</evidence>
<protein>
    <submittedName>
        <fullName evidence="2">Uncharacterized protein</fullName>
    </submittedName>
</protein>
<keyword evidence="3" id="KW-1185">Reference proteome</keyword>
<gene>
    <name evidence="2" type="ORF">RND81_13G062000</name>
</gene>
<organism evidence="2 3">
    <name type="scientific">Saponaria officinalis</name>
    <name type="common">Common soapwort</name>
    <name type="synonym">Lychnis saponaria</name>
    <dbReference type="NCBI Taxonomy" id="3572"/>
    <lineage>
        <taxon>Eukaryota</taxon>
        <taxon>Viridiplantae</taxon>
        <taxon>Streptophyta</taxon>
        <taxon>Embryophyta</taxon>
        <taxon>Tracheophyta</taxon>
        <taxon>Spermatophyta</taxon>
        <taxon>Magnoliopsida</taxon>
        <taxon>eudicotyledons</taxon>
        <taxon>Gunneridae</taxon>
        <taxon>Pentapetalae</taxon>
        <taxon>Caryophyllales</taxon>
        <taxon>Caryophyllaceae</taxon>
        <taxon>Caryophylleae</taxon>
        <taxon>Saponaria</taxon>
    </lineage>
</organism>
<feature type="transmembrane region" description="Helical" evidence="1">
    <location>
        <begin position="53"/>
        <end position="74"/>
    </location>
</feature>
<dbReference type="AlphaFoldDB" id="A0AAW1H0Y9"/>
<evidence type="ECO:0000313" key="3">
    <source>
        <dbReference type="Proteomes" id="UP001443914"/>
    </source>
</evidence>
<keyword evidence="1" id="KW-1133">Transmembrane helix</keyword>
<comment type="caution">
    <text evidence="2">The sequence shown here is derived from an EMBL/GenBank/DDBJ whole genome shotgun (WGS) entry which is preliminary data.</text>
</comment>
<evidence type="ECO:0000313" key="2">
    <source>
        <dbReference type="EMBL" id="KAK9668457.1"/>
    </source>
</evidence>
<dbReference type="EMBL" id="JBDFQZ010000013">
    <property type="protein sequence ID" value="KAK9668457.1"/>
    <property type="molecule type" value="Genomic_DNA"/>
</dbReference>
<name>A0AAW1H0Y9_SAPOF</name>
<sequence length="103" mass="11785">MALNGVTHNVFVYGSLLAVADEVVQLLLNRLPSSSPAILANFFVPSLFIFLELFVYFLIMFFLIIITMIIEFLVNVRFLFWVWSNGFSCELGFHGKSNFVLKL</sequence>
<proteinExistence type="predicted"/>
<dbReference type="Proteomes" id="UP001443914">
    <property type="component" value="Unassembled WGS sequence"/>
</dbReference>
<keyword evidence="1" id="KW-0812">Transmembrane</keyword>
<accession>A0AAW1H0Y9</accession>
<keyword evidence="1" id="KW-0472">Membrane</keyword>